<dbReference type="EMBL" id="HADZ01014729">
    <property type="protein sequence ID" value="SBP78670.1"/>
    <property type="molecule type" value="Transcribed_RNA"/>
</dbReference>
<feature type="non-terminal residue" evidence="1">
    <location>
        <position position="1"/>
    </location>
</feature>
<organism evidence="1">
    <name type="scientific">Nothobranchius kadleci</name>
    <name type="common">African annual killifish</name>
    <dbReference type="NCBI Taxonomy" id="1051664"/>
    <lineage>
        <taxon>Eukaryota</taxon>
        <taxon>Metazoa</taxon>
        <taxon>Chordata</taxon>
        <taxon>Craniata</taxon>
        <taxon>Vertebrata</taxon>
        <taxon>Euteleostomi</taxon>
        <taxon>Actinopterygii</taxon>
        <taxon>Neopterygii</taxon>
        <taxon>Teleostei</taxon>
        <taxon>Neoteleostei</taxon>
        <taxon>Acanthomorphata</taxon>
        <taxon>Ovalentaria</taxon>
        <taxon>Atherinomorphae</taxon>
        <taxon>Cyprinodontiformes</taxon>
        <taxon>Nothobranchiidae</taxon>
        <taxon>Nothobranchius</taxon>
    </lineage>
</organism>
<protein>
    <submittedName>
        <fullName evidence="1">Calcium channel, voltage-dependent, N type, alpha 1B subunit, a</fullName>
    </submittedName>
</protein>
<evidence type="ECO:0000313" key="1">
    <source>
        <dbReference type="EMBL" id="SBP78670.1"/>
    </source>
</evidence>
<name>A0A1A8CIT2_NOTKA</name>
<sequence length="37" mass="3854">VFFCWLAPGVCLVGSGPLGSIRSLPGLDAFGSRPTEF</sequence>
<dbReference type="AlphaFoldDB" id="A0A1A8CIT2"/>
<proteinExistence type="predicted"/>
<reference evidence="1" key="2">
    <citation type="submission" date="2016-06" db="EMBL/GenBank/DDBJ databases">
        <title>The genome of a short-lived fish provides insights into sex chromosome evolution and the genetic control of aging.</title>
        <authorList>
            <person name="Reichwald K."/>
            <person name="Felder M."/>
            <person name="Petzold A."/>
            <person name="Koch P."/>
            <person name="Groth M."/>
            <person name="Platzer M."/>
        </authorList>
    </citation>
    <scope>NUCLEOTIDE SEQUENCE</scope>
    <source>
        <tissue evidence="1">Brain</tissue>
    </source>
</reference>
<gene>
    <name evidence="1" type="primary">CACNA1BA</name>
</gene>
<reference evidence="1" key="1">
    <citation type="submission" date="2016-05" db="EMBL/GenBank/DDBJ databases">
        <authorList>
            <person name="Lavstsen T."/>
            <person name="Jespersen J.S."/>
        </authorList>
    </citation>
    <scope>NUCLEOTIDE SEQUENCE</scope>
    <source>
        <tissue evidence="1">Brain</tissue>
    </source>
</reference>
<accession>A0A1A8CIT2</accession>